<comment type="cofactor">
    <cofactor evidence="2 7">
        <name>Mg(2+)</name>
        <dbReference type="ChEBI" id="CHEBI:18420"/>
    </cofactor>
</comment>
<name>A0ABX2KUJ2_9PROT</name>
<dbReference type="RefSeq" id="WP_119510378.1">
    <property type="nucleotide sequence ID" value="NZ_BAABCC010000034.1"/>
</dbReference>
<dbReference type="EMBL" id="WHOR01000094">
    <property type="protein sequence ID" value="NUB20334.1"/>
    <property type="molecule type" value="Genomic_DNA"/>
</dbReference>
<keyword evidence="4 7" id="KW-0479">Metal-binding</keyword>
<dbReference type="PANTHER" id="PTHR20854:SF4">
    <property type="entry name" value="INOSITOL-1-MONOPHOSPHATASE-RELATED"/>
    <property type="match status" value="1"/>
</dbReference>
<keyword evidence="6 7" id="KW-0460">Magnesium</keyword>
<dbReference type="InterPro" id="IPR022337">
    <property type="entry name" value="Inositol_monophosphatase_SuhB"/>
</dbReference>
<evidence type="ECO:0000256" key="2">
    <source>
        <dbReference type="ARBA" id="ARBA00001946"/>
    </source>
</evidence>
<evidence type="ECO:0000313" key="9">
    <source>
        <dbReference type="Proteomes" id="UP000639419"/>
    </source>
</evidence>
<dbReference type="InterPro" id="IPR020550">
    <property type="entry name" value="Inositol_monophosphatase_CS"/>
</dbReference>
<evidence type="ECO:0000256" key="6">
    <source>
        <dbReference type="ARBA" id="ARBA00022842"/>
    </source>
</evidence>
<dbReference type="Gene3D" id="3.30.540.10">
    <property type="entry name" value="Fructose-1,6-Bisphosphatase, subunit A, domain 1"/>
    <property type="match status" value="1"/>
</dbReference>
<evidence type="ECO:0000313" key="8">
    <source>
        <dbReference type="EMBL" id="NUB20334.1"/>
    </source>
</evidence>
<dbReference type="EC" id="3.1.3.25" evidence="7"/>
<dbReference type="CDD" id="cd01639">
    <property type="entry name" value="IMPase"/>
    <property type="match status" value="1"/>
</dbReference>
<evidence type="ECO:0000256" key="1">
    <source>
        <dbReference type="ARBA" id="ARBA00001033"/>
    </source>
</evidence>
<dbReference type="InterPro" id="IPR033942">
    <property type="entry name" value="IMPase"/>
</dbReference>
<dbReference type="PROSITE" id="PS00630">
    <property type="entry name" value="IMP_2"/>
    <property type="match status" value="1"/>
</dbReference>
<evidence type="ECO:0000256" key="5">
    <source>
        <dbReference type="ARBA" id="ARBA00022801"/>
    </source>
</evidence>
<reference evidence="8 9" key="1">
    <citation type="submission" date="2019-10" db="EMBL/GenBank/DDBJ databases">
        <title>Genome sequence of Azospirillum formosense CC-Nfb-7.</title>
        <authorList>
            <person name="Ambrosini A."/>
            <person name="Sant'Anna F.H."/>
            <person name="Cassan F.D."/>
            <person name="Souza E.M."/>
            <person name="Passaglia L.M.P."/>
        </authorList>
    </citation>
    <scope>NUCLEOTIDE SEQUENCE [LARGE SCALE GENOMIC DNA]</scope>
    <source>
        <strain evidence="8 9">CC-NFb-7</strain>
    </source>
</reference>
<evidence type="ECO:0000256" key="4">
    <source>
        <dbReference type="ARBA" id="ARBA00022723"/>
    </source>
</evidence>
<sequence>MATRSALINVMVRAAEKAARGLVRDFGEVEHLQVSRKGPADFVSAADMKAEKLLREELQKARPDFGFLMEETGASKGSDPTARWIVDPLDGTTNFLHGIPHWAISIAAEKNGEIVAGVVYEPVHDQMFWAEKGQGAFLNHQRLRVSERRNLADAVIATGIPFKGRGDHAGFLVEAEALMKEVAGIRRFGAASLDLAYVAAGRYDGYWERGLAPWDAAAGQLLVTEAGGFVGEIGGGRNPVFGGTILAANAHFHLPIAKILRGATERKVRSAPANATGAGAADAGQG</sequence>
<comment type="catalytic activity">
    <reaction evidence="1 7">
        <text>a myo-inositol phosphate + H2O = myo-inositol + phosphate</text>
        <dbReference type="Rhea" id="RHEA:24056"/>
        <dbReference type="ChEBI" id="CHEBI:15377"/>
        <dbReference type="ChEBI" id="CHEBI:17268"/>
        <dbReference type="ChEBI" id="CHEBI:43474"/>
        <dbReference type="ChEBI" id="CHEBI:84139"/>
        <dbReference type="EC" id="3.1.3.25"/>
    </reaction>
</comment>
<keyword evidence="9" id="KW-1185">Reference proteome</keyword>
<comment type="caution">
    <text evidence="8">The sequence shown here is derived from an EMBL/GenBank/DDBJ whole genome shotgun (WGS) entry which is preliminary data.</text>
</comment>
<dbReference type="SUPFAM" id="SSF56655">
    <property type="entry name" value="Carbohydrate phosphatase"/>
    <property type="match status" value="1"/>
</dbReference>
<dbReference type="Gene3D" id="3.40.190.80">
    <property type="match status" value="1"/>
</dbReference>
<evidence type="ECO:0000256" key="3">
    <source>
        <dbReference type="ARBA" id="ARBA00009759"/>
    </source>
</evidence>
<dbReference type="PANTHER" id="PTHR20854">
    <property type="entry name" value="INOSITOL MONOPHOSPHATASE"/>
    <property type="match status" value="1"/>
</dbReference>
<dbReference type="Proteomes" id="UP000639419">
    <property type="component" value="Unassembled WGS sequence"/>
</dbReference>
<accession>A0ABX2KUJ2</accession>
<dbReference type="InterPro" id="IPR000760">
    <property type="entry name" value="Inositol_monophosphatase-like"/>
</dbReference>
<dbReference type="InterPro" id="IPR020583">
    <property type="entry name" value="Inositol_monoP_metal-BS"/>
</dbReference>
<dbReference type="PRINTS" id="PR00377">
    <property type="entry name" value="IMPHPHTASES"/>
</dbReference>
<dbReference type="PRINTS" id="PR01959">
    <property type="entry name" value="SBIMPHPHTASE"/>
</dbReference>
<organism evidence="8 9">
    <name type="scientific">Azospirillum formosense</name>
    <dbReference type="NCBI Taxonomy" id="861533"/>
    <lineage>
        <taxon>Bacteria</taxon>
        <taxon>Pseudomonadati</taxon>
        <taxon>Pseudomonadota</taxon>
        <taxon>Alphaproteobacteria</taxon>
        <taxon>Rhodospirillales</taxon>
        <taxon>Azospirillaceae</taxon>
        <taxon>Azospirillum</taxon>
    </lineage>
</organism>
<protein>
    <recommendedName>
        <fullName evidence="7">Inositol-1-monophosphatase</fullName>
        <ecNumber evidence="7">3.1.3.25</ecNumber>
    </recommendedName>
</protein>
<keyword evidence="5 7" id="KW-0378">Hydrolase</keyword>
<dbReference type="Pfam" id="PF00459">
    <property type="entry name" value="Inositol_P"/>
    <property type="match status" value="1"/>
</dbReference>
<gene>
    <name evidence="8" type="ORF">GBZ26_14090</name>
</gene>
<comment type="similarity">
    <text evidence="3 7">Belongs to the inositol monophosphatase superfamily.</text>
</comment>
<evidence type="ECO:0000256" key="7">
    <source>
        <dbReference type="RuleBase" id="RU364068"/>
    </source>
</evidence>
<dbReference type="PROSITE" id="PS00629">
    <property type="entry name" value="IMP_1"/>
    <property type="match status" value="1"/>
</dbReference>
<proteinExistence type="inferred from homology"/>